<organism evidence="2 3">
    <name type="scientific">Solanum commersonii</name>
    <name type="common">Commerson's wild potato</name>
    <name type="synonym">Commerson's nightshade</name>
    <dbReference type="NCBI Taxonomy" id="4109"/>
    <lineage>
        <taxon>Eukaryota</taxon>
        <taxon>Viridiplantae</taxon>
        <taxon>Streptophyta</taxon>
        <taxon>Embryophyta</taxon>
        <taxon>Tracheophyta</taxon>
        <taxon>Spermatophyta</taxon>
        <taxon>Magnoliopsida</taxon>
        <taxon>eudicotyledons</taxon>
        <taxon>Gunneridae</taxon>
        <taxon>Pentapetalae</taxon>
        <taxon>asterids</taxon>
        <taxon>lamiids</taxon>
        <taxon>Solanales</taxon>
        <taxon>Solanaceae</taxon>
        <taxon>Solanoideae</taxon>
        <taxon>Solaneae</taxon>
        <taxon>Solanum</taxon>
    </lineage>
</organism>
<dbReference type="AlphaFoldDB" id="A0A9J5VYI2"/>
<dbReference type="Proteomes" id="UP000824120">
    <property type="component" value="Unassembled WGS sequence"/>
</dbReference>
<evidence type="ECO:0000313" key="3">
    <source>
        <dbReference type="Proteomes" id="UP000824120"/>
    </source>
</evidence>
<comment type="caution">
    <text evidence="2">The sequence shown here is derived from an EMBL/GenBank/DDBJ whole genome shotgun (WGS) entry which is preliminary data.</text>
</comment>
<feature type="compositionally biased region" description="Basic and acidic residues" evidence="1">
    <location>
        <begin position="65"/>
        <end position="79"/>
    </location>
</feature>
<reference evidence="2" key="1">
    <citation type="submission" date="2020-09" db="EMBL/GenBank/DDBJ databases">
        <title>De no assembly of potato wild relative species, Solanum commersonii.</title>
        <authorList>
            <person name="Cho K."/>
        </authorList>
    </citation>
    <scope>NUCLEOTIDE SEQUENCE</scope>
    <source>
        <strain evidence="2">LZ3.2</strain>
        <tissue evidence="2">Leaf</tissue>
    </source>
</reference>
<feature type="region of interest" description="Disordered" evidence="1">
    <location>
        <begin position="58"/>
        <end position="79"/>
    </location>
</feature>
<protein>
    <submittedName>
        <fullName evidence="2">Uncharacterized protein</fullName>
    </submittedName>
</protein>
<keyword evidence="3" id="KW-1185">Reference proteome</keyword>
<name>A0A9J5VYI2_SOLCO</name>
<sequence>MNPDISDIEQTPDGTVRIKFTDQFFLMSYAGNIGFPSRMLRSNSSYISPVDYIADMPSRASTSQIREEDNSRVSTSDMKEGKRVDNIKIENHKVTPYMDWTGLSKTVYFIAFAELFDDNDTALITSKHVKTLIQQNNYMNVYVSILEEHILSLHDKISHLCSELEKSKIPDKGKEKATPTIQLL</sequence>
<gene>
    <name evidence="2" type="ORF">H5410_064958</name>
</gene>
<evidence type="ECO:0000313" key="2">
    <source>
        <dbReference type="EMBL" id="KAG5568030.1"/>
    </source>
</evidence>
<dbReference type="EMBL" id="JACXVP010000275">
    <property type="protein sequence ID" value="KAG5568030.1"/>
    <property type="molecule type" value="Genomic_DNA"/>
</dbReference>
<accession>A0A9J5VYI2</accession>
<proteinExistence type="predicted"/>
<evidence type="ECO:0000256" key="1">
    <source>
        <dbReference type="SAM" id="MobiDB-lite"/>
    </source>
</evidence>